<dbReference type="Gene3D" id="2.40.128.600">
    <property type="match status" value="1"/>
</dbReference>
<dbReference type="Pfam" id="PF00144">
    <property type="entry name" value="Beta-lactamase"/>
    <property type="match status" value="1"/>
</dbReference>
<dbReference type="InterPro" id="IPR050491">
    <property type="entry name" value="AmpC-like"/>
</dbReference>
<protein>
    <submittedName>
        <fullName evidence="3">Beta-lactamase</fullName>
    </submittedName>
</protein>
<dbReference type="PANTHER" id="PTHR46825:SF15">
    <property type="entry name" value="BETA-LACTAMASE-RELATED DOMAIN-CONTAINING PROTEIN"/>
    <property type="match status" value="1"/>
</dbReference>
<proteinExistence type="predicted"/>
<evidence type="ECO:0000259" key="1">
    <source>
        <dbReference type="Pfam" id="PF00144"/>
    </source>
</evidence>
<evidence type="ECO:0000313" key="3">
    <source>
        <dbReference type="EMBL" id="SAK82395.1"/>
    </source>
</evidence>
<gene>
    <name evidence="3" type="ORF">AWB79_05479</name>
</gene>
<dbReference type="PANTHER" id="PTHR46825">
    <property type="entry name" value="D-ALANYL-D-ALANINE-CARBOXYPEPTIDASE/ENDOPEPTIDASE AMPH"/>
    <property type="match status" value="1"/>
</dbReference>
<evidence type="ECO:0000313" key="4">
    <source>
        <dbReference type="Proteomes" id="UP000054851"/>
    </source>
</evidence>
<evidence type="ECO:0000259" key="2">
    <source>
        <dbReference type="Pfam" id="PF11954"/>
    </source>
</evidence>
<dbReference type="SUPFAM" id="SSF56601">
    <property type="entry name" value="beta-lactamase/transpeptidase-like"/>
    <property type="match status" value="1"/>
</dbReference>
<feature type="domain" description="Peptidase S12 Pab87-related C-terminal" evidence="2">
    <location>
        <begin position="395"/>
        <end position="479"/>
    </location>
</feature>
<organism evidence="3 4">
    <name type="scientific">Caballeronia hypogeia</name>
    <dbReference type="NCBI Taxonomy" id="1777140"/>
    <lineage>
        <taxon>Bacteria</taxon>
        <taxon>Pseudomonadati</taxon>
        <taxon>Pseudomonadota</taxon>
        <taxon>Betaproteobacteria</taxon>
        <taxon>Burkholderiales</taxon>
        <taxon>Burkholderiaceae</taxon>
        <taxon>Caballeronia</taxon>
    </lineage>
</organism>
<dbReference type="Pfam" id="PF11954">
    <property type="entry name" value="DUF3471"/>
    <property type="match status" value="1"/>
</dbReference>
<dbReference type="STRING" id="1777140.AWB79_05479"/>
<dbReference type="InterPro" id="IPR021860">
    <property type="entry name" value="Peptidase_S12_Pab87-rel_C"/>
</dbReference>
<dbReference type="EMBL" id="FCOA02000023">
    <property type="protein sequence ID" value="SAK82395.1"/>
    <property type="molecule type" value="Genomic_DNA"/>
</dbReference>
<sequence length="579" mass="64485">MNISALDAVQRLEGFDEAMSAIVREWNAPGLGVSIVAGNLPPIVKTYGYRDFESKTPIDSKTLFPIASNTKLFVAIAAGLLVEEGKLTYDGPLRDAVPTLRLFSDDLTRSVSLRDLLAHRTGITRHEALAMGSTLSFQQIFERLHLLKPVTGLREKFIYNNVMYFAVGHVIELLSGQTWNDFVRERILEPCGMADTSFSLSDLVGNERLAVPFNERRDSSELHRLNWALMDKPLRPSGGMISTLDDMSRWVATLLHDGRVDGVQVIPETVIRETSLAAMPLPNVMPEAYGWSESLNPAYGLGRQSEVYRGHLVQSHGGDARGFHSQVSVMPSEQIGVCVFSIGDHCTTLRDAVSYQVYERLLGLNLTPWSARLRELVKSAKQAASYAYKCRDKDKVEGTRPTHHMGWYAGEFRHEAYGNMSIQLREGGLRLQFRGGDLPLKHYHYDVFEAKSDDPEDDARWLINFHLGSLEHAESFDTQVAENVARFELASPPAEDDHSNAVGRYESSDGVVLEVTSRGDGSLWLSAPGQSAARLTRVERGRFAIDKSPDSALNLVDEGETGCYLESTVGSARFRYRKQ</sequence>
<feature type="domain" description="Beta-lactamase-related" evidence="1">
    <location>
        <begin position="18"/>
        <end position="345"/>
    </location>
</feature>
<dbReference type="Proteomes" id="UP000054851">
    <property type="component" value="Unassembled WGS sequence"/>
</dbReference>
<reference evidence="3" key="1">
    <citation type="submission" date="2016-01" db="EMBL/GenBank/DDBJ databases">
        <authorList>
            <person name="Peeters C."/>
        </authorList>
    </citation>
    <scope>NUCLEOTIDE SEQUENCE</scope>
    <source>
        <strain evidence="3">LMG 29322</strain>
    </source>
</reference>
<dbReference type="AlphaFoldDB" id="A0A158CJ91"/>
<comment type="caution">
    <text evidence="3">The sequence shown here is derived from an EMBL/GenBank/DDBJ whole genome shotgun (WGS) entry which is preliminary data.</text>
</comment>
<dbReference type="Gene3D" id="3.40.710.10">
    <property type="entry name" value="DD-peptidase/beta-lactamase superfamily"/>
    <property type="match status" value="1"/>
</dbReference>
<dbReference type="OrthoDB" id="9801061at2"/>
<dbReference type="InterPro" id="IPR012338">
    <property type="entry name" value="Beta-lactam/transpept-like"/>
</dbReference>
<dbReference type="RefSeq" id="WP_157695862.1">
    <property type="nucleotide sequence ID" value="NZ_FCOA02000023.1"/>
</dbReference>
<keyword evidence="4" id="KW-1185">Reference proteome</keyword>
<name>A0A158CJ91_9BURK</name>
<dbReference type="InterPro" id="IPR001466">
    <property type="entry name" value="Beta-lactam-related"/>
</dbReference>
<accession>A0A158CJ91</accession>